<reference evidence="1" key="1">
    <citation type="submission" date="2014-11" db="EMBL/GenBank/DDBJ databases">
        <authorList>
            <person name="Amaro Gonzalez C."/>
        </authorList>
    </citation>
    <scope>NUCLEOTIDE SEQUENCE</scope>
</reference>
<dbReference type="EMBL" id="GBXM01006906">
    <property type="protein sequence ID" value="JAI01672.1"/>
    <property type="molecule type" value="Transcribed_RNA"/>
</dbReference>
<name>A0A0E9XGU2_ANGAN</name>
<proteinExistence type="predicted"/>
<reference evidence="1" key="2">
    <citation type="journal article" date="2015" name="Fish Shellfish Immunol.">
        <title>Early steps in the European eel (Anguilla anguilla)-Vibrio vulnificus interaction in the gills: Role of the RtxA13 toxin.</title>
        <authorList>
            <person name="Callol A."/>
            <person name="Pajuelo D."/>
            <person name="Ebbesson L."/>
            <person name="Teles M."/>
            <person name="MacKenzie S."/>
            <person name="Amaro C."/>
        </authorList>
    </citation>
    <scope>NUCLEOTIDE SEQUENCE</scope>
</reference>
<organism evidence="1">
    <name type="scientific">Anguilla anguilla</name>
    <name type="common">European freshwater eel</name>
    <name type="synonym">Muraena anguilla</name>
    <dbReference type="NCBI Taxonomy" id="7936"/>
    <lineage>
        <taxon>Eukaryota</taxon>
        <taxon>Metazoa</taxon>
        <taxon>Chordata</taxon>
        <taxon>Craniata</taxon>
        <taxon>Vertebrata</taxon>
        <taxon>Euteleostomi</taxon>
        <taxon>Actinopterygii</taxon>
        <taxon>Neopterygii</taxon>
        <taxon>Teleostei</taxon>
        <taxon>Anguilliformes</taxon>
        <taxon>Anguillidae</taxon>
        <taxon>Anguilla</taxon>
    </lineage>
</organism>
<sequence length="48" mass="5472">MIEINKTCLTFTMNAPNKDTLLAKIQREVCNTSLQDTSKKAIACKWQQ</sequence>
<accession>A0A0E9XGU2</accession>
<evidence type="ECO:0000313" key="1">
    <source>
        <dbReference type="EMBL" id="JAI01672.1"/>
    </source>
</evidence>
<dbReference type="AlphaFoldDB" id="A0A0E9XGU2"/>
<protein>
    <submittedName>
        <fullName evidence="1">Uncharacterized protein</fullName>
    </submittedName>
</protein>